<keyword evidence="4" id="KW-0788">Thiol protease</keyword>
<name>A0A401S001_CHIPU</name>
<evidence type="ECO:0000313" key="6">
    <source>
        <dbReference type="EMBL" id="GCC23660.1"/>
    </source>
</evidence>
<dbReference type="GO" id="GO:0004198">
    <property type="term" value="F:calcium-dependent cysteine-type endopeptidase activity"/>
    <property type="evidence" value="ECO:0007669"/>
    <property type="project" value="InterPro"/>
</dbReference>
<comment type="caution">
    <text evidence="6">The sequence shown here is derived from an EMBL/GenBank/DDBJ whole genome shotgun (WGS) entry which is preliminary data.</text>
</comment>
<protein>
    <recommendedName>
        <fullName evidence="5">Peptidase C2 calpain domain-containing protein</fullName>
    </recommendedName>
</protein>
<keyword evidence="2" id="KW-0645">Protease</keyword>
<evidence type="ECO:0000256" key="2">
    <source>
        <dbReference type="ARBA" id="ARBA00022670"/>
    </source>
</evidence>
<gene>
    <name evidence="6" type="ORF">chiPu_0002058</name>
</gene>
<evidence type="ECO:0000256" key="4">
    <source>
        <dbReference type="ARBA" id="ARBA00022807"/>
    </source>
</evidence>
<dbReference type="EMBL" id="BEZZ01000035">
    <property type="protein sequence ID" value="GCC23660.1"/>
    <property type="molecule type" value="Genomic_DNA"/>
</dbReference>
<proteinExistence type="inferred from homology"/>
<dbReference type="OMA" id="TINGSWI"/>
<dbReference type="InterPro" id="IPR036213">
    <property type="entry name" value="Calpain_III_sf"/>
</dbReference>
<dbReference type="SMART" id="SM00720">
    <property type="entry name" value="calpain_III"/>
    <property type="match status" value="1"/>
</dbReference>
<dbReference type="InterPro" id="IPR033883">
    <property type="entry name" value="C2_III"/>
</dbReference>
<dbReference type="InterPro" id="IPR022684">
    <property type="entry name" value="Calpain_cysteine_protease"/>
</dbReference>
<dbReference type="Proteomes" id="UP000287033">
    <property type="component" value="Unassembled WGS sequence"/>
</dbReference>
<keyword evidence="3" id="KW-0378">Hydrolase</keyword>
<sequence>MKFDDFCKRFTTVTVLTLGPDFDGDGGADAGSLQEVKGQWVTGINAGGCRNNIKKYSCNPQYPITITAPGADTPSSNDEDNVDETCSVLISLIQNYRRMDRKLGISMLPIGIQIYKSFDPQLVLTTEHFTHHKTILDSGAYVAQRSINLRSKLAPGHYVIIPSTFSPDADGAFMLRIFTDIPIQFHQGFNLVREGMD</sequence>
<evidence type="ECO:0000259" key="5">
    <source>
        <dbReference type="SMART" id="SM00720"/>
    </source>
</evidence>
<evidence type="ECO:0000256" key="1">
    <source>
        <dbReference type="ARBA" id="ARBA00007623"/>
    </source>
</evidence>
<comment type="similarity">
    <text evidence="1">Belongs to the peptidase C2 family.</text>
</comment>
<evidence type="ECO:0000313" key="7">
    <source>
        <dbReference type="Proteomes" id="UP000287033"/>
    </source>
</evidence>
<dbReference type="GO" id="GO:0005737">
    <property type="term" value="C:cytoplasm"/>
    <property type="evidence" value="ECO:0007669"/>
    <property type="project" value="TreeGrafter"/>
</dbReference>
<dbReference type="FunFam" id="2.60.120.380:FF:000011">
    <property type="entry name" value="Calpain 12"/>
    <property type="match status" value="1"/>
</dbReference>
<keyword evidence="7" id="KW-1185">Reference proteome</keyword>
<dbReference type="GO" id="GO:0006508">
    <property type="term" value="P:proteolysis"/>
    <property type="evidence" value="ECO:0007669"/>
    <property type="project" value="UniProtKB-KW"/>
</dbReference>
<dbReference type="STRING" id="137246.A0A401S001"/>
<dbReference type="PRINTS" id="PR00704">
    <property type="entry name" value="CALPAIN"/>
</dbReference>
<dbReference type="Pfam" id="PF01067">
    <property type="entry name" value="Calpain_III"/>
    <property type="match status" value="1"/>
</dbReference>
<evidence type="ECO:0000256" key="3">
    <source>
        <dbReference type="ARBA" id="ARBA00022801"/>
    </source>
</evidence>
<dbReference type="InterPro" id="IPR022682">
    <property type="entry name" value="Calpain_domain_III"/>
</dbReference>
<reference evidence="6 7" key="1">
    <citation type="journal article" date="2018" name="Nat. Ecol. Evol.">
        <title>Shark genomes provide insights into elasmobranch evolution and the origin of vertebrates.</title>
        <authorList>
            <person name="Hara Y"/>
            <person name="Yamaguchi K"/>
            <person name="Onimaru K"/>
            <person name="Kadota M"/>
            <person name="Koyanagi M"/>
            <person name="Keeley SD"/>
            <person name="Tatsumi K"/>
            <person name="Tanaka K"/>
            <person name="Motone F"/>
            <person name="Kageyama Y"/>
            <person name="Nozu R"/>
            <person name="Adachi N"/>
            <person name="Nishimura O"/>
            <person name="Nakagawa R"/>
            <person name="Tanegashima C"/>
            <person name="Kiyatake I"/>
            <person name="Matsumoto R"/>
            <person name="Murakumo K"/>
            <person name="Nishida K"/>
            <person name="Terakita A"/>
            <person name="Kuratani S"/>
            <person name="Sato K"/>
            <person name="Hyodo S Kuraku.S."/>
        </authorList>
    </citation>
    <scope>NUCLEOTIDE SEQUENCE [LARGE SCALE GENOMIC DNA]</scope>
</reference>
<dbReference type="PANTHER" id="PTHR10183:SF379">
    <property type="entry name" value="CALPAIN-5"/>
    <property type="match status" value="1"/>
</dbReference>
<organism evidence="6 7">
    <name type="scientific">Chiloscyllium punctatum</name>
    <name type="common">Brownbanded bambooshark</name>
    <name type="synonym">Hemiscyllium punctatum</name>
    <dbReference type="NCBI Taxonomy" id="137246"/>
    <lineage>
        <taxon>Eukaryota</taxon>
        <taxon>Metazoa</taxon>
        <taxon>Chordata</taxon>
        <taxon>Craniata</taxon>
        <taxon>Vertebrata</taxon>
        <taxon>Chondrichthyes</taxon>
        <taxon>Elasmobranchii</taxon>
        <taxon>Galeomorphii</taxon>
        <taxon>Galeoidea</taxon>
        <taxon>Orectolobiformes</taxon>
        <taxon>Hemiscylliidae</taxon>
        <taxon>Chiloscyllium</taxon>
    </lineage>
</organism>
<feature type="domain" description="Peptidase C2 calpain" evidence="5">
    <location>
        <begin position="30"/>
        <end position="186"/>
    </location>
</feature>
<dbReference type="CDD" id="cd00214">
    <property type="entry name" value="Calpain_III"/>
    <property type="match status" value="1"/>
</dbReference>
<dbReference type="Gene3D" id="2.60.120.380">
    <property type="match status" value="1"/>
</dbReference>
<dbReference type="InterPro" id="IPR022683">
    <property type="entry name" value="Calpain_III"/>
</dbReference>
<accession>A0A401S001</accession>
<dbReference type="OrthoDB" id="424753at2759"/>
<dbReference type="PANTHER" id="PTHR10183">
    <property type="entry name" value="CALPAIN"/>
    <property type="match status" value="1"/>
</dbReference>
<dbReference type="SUPFAM" id="SSF49758">
    <property type="entry name" value="Calpain large subunit, middle domain (domain III)"/>
    <property type="match status" value="1"/>
</dbReference>
<dbReference type="AlphaFoldDB" id="A0A401S001"/>